<sequence>MAPTSHATPAPGCRLLPVTIDEIAEDDPDRVWASIPVSSNLSDGYRDITFRILANAINRSAWFLDTMLGRSTRSRPVAYIGKADMRYHILSMAAAKASYQILFSSHVNSLSAHLNLLELCDCGAFLSAKGVDVSDILPARPAMQHGFCPELDELLDPAPVEAYLMGKTFKDVANDTFLILHSSGTTGLPKPIHITHAQVAANDWLCQLPEECDCGGPGFRRISPIAECAGRLIVPFAPFHVISAVILMCLTVFGKSTYVFGPADRSMTASDLLDAIEHGNGDCTFCSPALLEKYALSQDDMTRLGNLSIITYGGGVLSPRAAKTLLEHLPHTKFVQFFGATESGMWTLYHLGMDPEYMEYLSIDACHMGLEWRPVEGGGGLLSAAASGEHGPQIPRSTFYEPIFVRRKDPALASRQAIFQTFPDINKYATGDLFAPHPVRPNTWKFTGRADDLILFVHGIKFHPAGIEAKIQQSHSAIQEVVMWGDGHHQAILLIEPTNEGLADMENGRGVSKVRSRLDVLIDEINLEAPVIAQIAKTHVMFATRGKPLPRTAKGSVRRREAAELYKGEIDEVYRVYGDKMAHMMSRVQ</sequence>
<dbReference type="PROSITE" id="PS00455">
    <property type="entry name" value="AMP_BINDING"/>
    <property type="match status" value="1"/>
</dbReference>
<dbReference type="STRING" id="5601.A0A0D2FLA3"/>
<evidence type="ECO:0000313" key="4">
    <source>
        <dbReference type="EMBL" id="KIW67490.1"/>
    </source>
</evidence>
<reference evidence="4 5" key="1">
    <citation type="submission" date="2015-01" db="EMBL/GenBank/DDBJ databases">
        <title>The Genome Sequence of Capronia semiimmersa CBS27337.</title>
        <authorList>
            <consortium name="The Broad Institute Genomics Platform"/>
            <person name="Cuomo C."/>
            <person name="de Hoog S."/>
            <person name="Gorbushina A."/>
            <person name="Stielow B."/>
            <person name="Teixiera M."/>
            <person name="Abouelleil A."/>
            <person name="Chapman S.B."/>
            <person name="Priest M."/>
            <person name="Young S.K."/>
            <person name="Wortman J."/>
            <person name="Nusbaum C."/>
            <person name="Birren B."/>
        </authorList>
    </citation>
    <scope>NUCLEOTIDE SEQUENCE [LARGE SCALE GENOMIC DNA]</scope>
    <source>
        <strain evidence="4 5">CBS 27337</strain>
    </source>
</reference>
<name>A0A0D2FLA3_9EURO</name>
<keyword evidence="5" id="KW-1185">Reference proteome</keyword>
<evidence type="ECO:0000256" key="2">
    <source>
        <dbReference type="ARBA" id="ARBA00022553"/>
    </source>
</evidence>
<dbReference type="AlphaFoldDB" id="A0A0D2FLA3"/>
<gene>
    <name evidence="4" type="ORF">PV04_06735</name>
</gene>
<dbReference type="Pfam" id="PF00501">
    <property type="entry name" value="AMP-binding"/>
    <property type="match status" value="1"/>
</dbReference>
<dbReference type="SUPFAM" id="SSF56801">
    <property type="entry name" value="Acetyl-CoA synthetase-like"/>
    <property type="match status" value="1"/>
</dbReference>
<feature type="domain" description="AMP-dependent synthetase/ligase" evidence="3">
    <location>
        <begin position="38"/>
        <end position="355"/>
    </location>
</feature>
<evidence type="ECO:0000259" key="3">
    <source>
        <dbReference type="Pfam" id="PF00501"/>
    </source>
</evidence>
<dbReference type="Gene3D" id="3.40.50.12780">
    <property type="entry name" value="N-terminal domain of ligase-like"/>
    <property type="match status" value="1"/>
</dbReference>
<dbReference type="InterPro" id="IPR020845">
    <property type="entry name" value="AMP-binding_CS"/>
</dbReference>
<organism evidence="4 5">
    <name type="scientific">Phialophora macrospora</name>
    <dbReference type="NCBI Taxonomy" id="1851006"/>
    <lineage>
        <taxon>Eukaryota</taxon>
        <taxon>Fungi</taxon>
        <taxon>Dikarya</taxon>
        <taxon>Ascomycota</taxon>
        <taxon>Pezizomycotina</taxon>
        <taxon>Eurotiomycetes</taxon>
        <taxon>Chaetothyriomycetidae</taxon>
        <taxon>Chaetothyriales</taxon>
        <taxon>Herpotrichiellaceae</taxon>
        <taxon>Phialophora</taxon>
    </lineage>
</organism>
<accession>A0A0D2FLA3</accession>
<dbReference type="InterPro" id="IPR000873">
    <property type="entry name" value="AMP-dep_synth/lig_dom"/>
</dbReference>
<keyword evidence="1" id="KW-0596">Phosphopantetheine</keyword>
<dbReference type="InterPro" id="IPR051414">
    <property type="entry name" value="Adenylate-forming_Reductase"/>
</dbReference>
<protein>
    <recommendedName>
        <fullName evidence="3">AMP-dependent synthetase/ligase domain-containing protein</fullName>
    </recommendedName>
</protein>
<dbReference type="Pfam" id="PF23562">
    <property type="entry name" value="AMP-binding_C_3"/>
    <property type="match status" value="1"/>
</dbReference>
<dbReference type="PANTHER" id="PTHR43439">
    <property type="entry name" value="PHENYLACETATE-COENZYME A LIGASE"/>
    <property type="match status" value="1"/>
</dbReference>
<evidence type="ECO:0000313" key="5">
    <source>
        <dbReference type="Proteomes" id="UP000054266"/>
    </source>
</evidence>
<dbReference type="HOGENOM" id="CLU_002220_3_1_1"/>
<dbReference type="EMBL" id="KN846959">
    <property type="protein sequence ID" value="KIW67490.1"/>
    <property type="molecule type" value="Genomic_DNA"/>
</dbReference>
<dbReference type="PANTHER" id="PTHR43439:SF2">
    <property type="entry name" value="ENZYME, PUTATIVE (JCVI)-RELATED"/>
    <property type="match status" value="1"/>
</dbReference>
<evidence type="ECO:0000256" key="1">
    <source>
        <dbReference type="ARBA" id="ARBA00022450"/>
    </source>
</evidence>
<dbReference type="Gene3D" id="3.30.300.30">
    <property type="match status" value="1"/>
</dbReference>
<keyword evidence="2" id="KW-0597">Phosphoprotein</keyword>
<dbReference type="Proteomes" id="UP000054266">
    <property type="component" value="Unassembled WGS sequence"/>
</dbReference>
<dbReference type="InterPro" id="IPR045851">
    <property type="entry name" value="AMP-bd_C_sf"/>
</dbReference>
<dbReference type="InterPro" id="IPR042099">
    <property type="entry name" value="ANL_N_sf"/>
</dbReference>
<proteinExistence type="predicted"/>